<accession>A0A9D1DPV5</accession>
<dbReference type="Pfam" id="PF16353">
    <property type="entry name" value="LacZ_4"/>
    <property type="match status" value="1"/>
</dbReference>
<evidence type="ECO:0000256" key="4">
    <source>
        <dbReference type="ARBA" id="ARBA00022801"/>
    </source>
</evidence>
<evidence type="ECO:0000256" key="3">
    <source>
        <dbReference type="ARBA" id="ARBA00012756"/>
    </source>
</evidence>
<evidence type="ECO:0000256" key="1">
    <source>
        <dbReference type="ARBA" id="ARBA00001412"/>
    </source>
</evidence>
<dbReference type="InterPro" id="IPR008979">
    <property type="entry name" value="Galactose-bd-like_sf"/>
</dbReference>
<dbReference type="InterPro" id="IPR017853">
    <property type="entry name" value="GH"/>
</dbReference>
<keyword evidence="5" id="KW-0326">Glycosidase</keyword>
<reference evidence="8" key="2">
    <citation type="journal article" date="2021" name="PeerJ">
        <title>Extensive microbial diversity within the chicken gut microbiome revealed by metagenomics and culture.</title>
        <authorList>
            <person name="Gilroy R."/>
            <person name="Ravi A."/>
            <person name="Getino M."/>
            <person name="Pursley I."/>
            <person name="Horton D.L."/>
            <person name="Alikhan N.F."/>
            <person name="Baker D."/>
            <person name="Gharbi K."/>
            <person name="Hall N."/>
            <person name="Watson M."/>
            <person name="Adriaenssens E.M."/>
            <person name="Foster-Nyarko E."/>
            <person name="Jarju S."/>
            <person name="Secka A."/>
            <person name="Antonio M."/>
            <person name="Oren A."/>
            <person name="Chaudhuri R.R."/>
            <person name="La Ragione R."/>
            <person name="Hildebrand F."/>
            <person name="Pallen M.J."/>
        </authorList>
    </citation>
    <scope>NUCLEOTIDE SEQUENCE</scope>
    <source>
        <strain evidence="8">ChiSjej1B19-7085</strain>
    </source>
</reference>
<evidence type="ECO:0000313" key="9">
    <source>
        <dbReference type="Proteomes" id="UP000886785"/>
    </source>
</evidence>
<dbReference type="SMART" id="SM01038">
    <property type="entry name" value="Bgal_small_N"/>
    <property type="match status" value="1"/>
</dbReference>
<dbReference type="InterPro" id="IPR004199">
    <property type="entry name" value="B-gal_small/dom_5"/>
</dbReference>
<evidence type="ECO:0000256" key="5">
    <source>
        <dbReference type="ARBA" id="ARBA00023295"/>
    </source>
</evidence>
<dbReference type="InterPro" id="IPR032312">
    <property type="entry name" value="LacZ_4"/>
</dbReference>
<comment type="catalytic activity">
    <reaction evidence="1">
        <text>Hydrolysis of terminal non-reducing beta-D-galactose residues in beta-D-galactosides.</text>
        <dbReference type="EC" id="3.2.1.23"/>
    </reaction>
</comment>
<dbReference type="GO" id="GO:0030246">
    <property type="term" value="F:carbohydrate binding"/>
    <property type="evidence" value="ECO:0007669"/>
    <property type="project" value="InterPro"/>
</dbReference>
<dbReference type="Proteomes" id="UP000886785">
    <property type="component" value="Unassembled WGS sequence"/>
</dbReference>
<dbReference type="GO" id="GO:0009341">
    <property type="term" value="C:beta-galactosidase complex"/>
    <property type="evidence" value="ECO:0007669"/>
    <property type="project" value="InterPro"/>
</dbReference>
<reference evidence="8" key="1">
    <citation type="submission" date="2020-10" db="EMBL/GenBank/DDBJ databases">
        <authorList>
            <person name="Gilroy R."/>
        </authorList>
    </citation>
    <scope>NUCLEOTIDE SEQUENCE</scope>
    <source>
        <strain evidence="8">ChiSjej1B19-7085</strain>
    </source>
</reference>
<evidence type="ECO:0000259" key="7">
    <source>
        <dbReference type="SMART" id="SM01038"/>
    </source>
</evidence>
<dbReference type="InterPro" id="IPR006104">
    <property type="entry name" value="Glyco_hydro_2_N"/>
</dbReference>
<protein>
    <recommendedName>
        <fullName evidence="3">beta-galactosidase</fullName>
        <ecNumber evidence="3">3.2.1.23</ecNumber>
    </recommendedName>
    <alternativeName>
        <fullName evidence="6">Lactase</fullName>
    </alternativeName>
</protein>
<dbReference type="InterPro" id="IPR014718">
    <property type="entry name" value="GH-type_carb-bd"/>
</dbReference>
<dbReference type="Pfam" id="PF00703">
    <property type="entry name" value="Glyco_hydro_2"/>
    <property type="match status" value="1"/>
</dbReference>
<proteinExistence type="inferred from homology"/>
<dbReference type="AlphaFoldDB" id="A0A9D1DPV5"/>
<dbReference type="InterPro" id="IPR006102">
    <property type="entry name" value="Ig-like_GH2"/>
</dbReference>
<dbReference type="Pfam" id="PF02836">
    <property type="entry name" value="Glyco_hydro_2_C"/>
    <property type="match status" value="1"/>
</dbReference>
<comment type="similarity">
    <text evidence="2">Belongs to the glycosyl hydrolase 2 family.</text>
</comment>
<dbReference type="PANTHER" id="PTHR46323">
    <property type="entry name" value="BETA-GALACTOSIDASE"/>
    <property type="match status" value="1"/>
</dbReference>
<dbReference type="GO" id="GO:0005990">
    <property type="term" value="P:lactose catabolic process"/>
    <property type="evidence" value="ECO:0007669"/>
    <property type="project" value="TreeGrafter"/>
</dbReference>
<dbReference type="EMBL" id="DVHF01000038">
    <property type="protein sequence ID" value="HIR56674.1"/>
    <property type="molecule type" value="Genomic_DNA"/>
</dbReference>
<dbReference type="SUPFAM" id="SSF49785">
    <property type="entry name" value="Galactose-binding domain-like"/>
    <property type="match status" value="1"/>
</dbReference>
<dbReference type="InterPro" id="IPR013783">
    <property type="entry name" value="Ig-like_fold"/>
</dbReference>
<dbReference type="InterPro" id="IPR006103">
    <property type="entry name" value="Glyco_hydro_2_cat"/>
</dbReference>
<dbReference type="EC" id="3.2.1.23" evidence="3"/>
<dbReference type="SUPFAM" id="SSF51445">
    <property type="entry name" value="(Trans)glycosidases"/>
    <property type="match status" value="1"/>
</dbReference>
<gene>
    <name evidence="8" type="ORF">IAA54_03315</name>
</gene>
<dbReference type="Gene3D" id="2.60.120.260">
    <property type="entry name" value="Galactose-binding domain-like"/>
    <property type="match status" value="1"/>
</dbReference>
<evidence type="ECO:0000256" key="2">
    <source>
        <dbReference type="ARBA" id="ARBA00007401"/>
    </source>
</evidence>
<dbReference type="PRINTS" id="PR00132">
    <property type="entry name" value="GLHYDRLASE2"/>
</dbReference>
<dbReference type="SUPFAM" id="SSF49303">
    <property type="entry name" value="beta-Galactosidase/glucuronidase domain"/>
    <property type="match status" value="2"/>
</dbReference>
<dbReference type="GO" id="GO:0004565">
    <property type="term" value="F:beta-galactosidase activity"/>
    <property type="evidence" value="ECO:0007669"/>
    <property type="project" value="UniProtKB-EC"/>
</dbReference>
<dbReference type="Pfam" id="PF02929">
    <property type="entry name" value="Bgal_small_N"/>
    <property type="match status" value="1"/>
</dbReference>
<dbReference type="InterPro" id="IPR036156">
    <property type="entry name" value="Beta-gal/glucu_dom_sf"/>
</dbReference>
<dbReference type="Gene3D" id="2.60.40.10">
    <property type="entry name" value="Immunoglobulins"/>
    <property type="match status" value="2"/>
</dbReference>
<name>A0A9D1DPV5_9FIRM</name>
<comment type="caution">
    <text evidence="8">The sequence shown here is derived from an EMBL/GenBank/DDBJ whole genome shotgun (WGS) entry which is preliminary data.</text>
</comment>
<dbReference type="Pfam" id="PF02837">
    <property type="entry name" value="Glyco_hydro_2_N"/>
    <property type="match status" value="1"/>
</dbReference>
<keyword evidence="4" id="KW-0378">Hydrolase</keyword>
<dbReference type="SUPFAM" id="SSF74650">
    <property type="entry name" value="Galactose mutarotase-like"/>
    <property type="match status" value="1"/>
</dbReference>
<dbReference type="Gene3D" id="3.20.20.80">
    <property type="entry name" value="Glycosidases"/>
    <property type="match status" value="1"/>
</dbReference>
<dbReference type="Gene3D" id="2.70.98.10">
    <property type="match status" value="1"/>
</dbReference>
<evidence type="ECO:0000313" key="8">
    <source>
        <dbReference type="EMBL" id="HIR56674.1"/>
    </source>
</evidence>
<sequence length="992" mass="113948">MSLKKYYENLSYLHVGTEENRSYYIPEDREGEPRAVSLNGEWDFAFYESVSDLPKSFPCDGAWMDGEKIPVPSVWQMHGYDRHQYTNTRYPFPYDPPYVPQQNPCGAYRRTFHISGTAGTKTYLNFEGVDSCFYVWINGEFVGYSQVSHSTSEFDVTRFVHDGENTVIVLVLKWCDGSYLEDQDKLRMSGIFRDVYLLRRPESHIRDFFVHTDLDLESHSAEIRVDYDFCGDSVPVSFSLSAPDGSLLEKKQGADGSVSFHVENAVYWNAENPVLYGLLIETADERIRQSVGLRKIEVRGGVVLLNGVPIKFRGVNRHDSDPVTGYTISREQALRDLRIMKEHNVNAIRTSHYPNAPWLPQLCSEYGFYLIAEADMESHGVADLYRPKLKETAERMSDIARDPAFSQPILDRVQRCVMRDKNCPSVVIWSLGNESGYGANFEKAGRWIKQFDPSRLVHYEGACHKPAVGEDDYSMLDLYSRMYASTKEIEEYFADGKEKKPFIQCEYIHAMGNGPGDAEDYQRLIEKYPGFCGGFVWEFCDHSVYMGRTEDGRKKYYYGGDFGEFPHDGNFCMDGLVHPDRTPYSGFREYKNVIRPVRARWESGRIEFTNRLDFTNLKDFLYAEYEVSCDGEVILRGSFPGLDIAPHKTSLIAFTPSLPEQGKCLLRIVYRQKKDLLLTKAGHILGHDQLLLRDGSVPSPIPAPQKEGGIQVSETEKEFAVCGMGFRYVFDRLSGSFRTIVYHGRPMLARPMEYNVWRAPTDNDRNVRHEWEAAGFDRALVRVYCSSAESDGRRVLIRCRLSLAPVYLQRILTIEAEYTVTADGAIHASLDCRKDMDMPFLPRFGLRLFLPEEMDRAEYFGYGPDDSYCDKHQASWLGKFHTTADRNFENYHKPQHTGSHWNCEYALIEDDAAGWSVTAEKPFSFQLLHYTQEELTAKQHDFELERCPESVLCIDYKVSGIGSNSCGPRLLERYQFNDPEFSFKLSLTPFIR</sequence>
<organism evidence="8 9">
    <name type="scientific">Candidatus Gallacutalibacter pullicola</name>
    <dbReference type="NCBI Taxonomy" id="2840830"/>
    <lineage>
        <taxon>Bacteria</taxon>
        <taxon>Bacillati</taxon>
        <taxon>Bacillota</taxon>
        <taxon>Clostridia</taxon>
        <taxon>Eubacteriales</taxon>
        <taxon>Candidatus Gallacutalibacter</taxon>
    </lineage>
</organism>
<dbReference type="PANTHER" id="PTHR46323:SF2">
    <property type="entry name" value="BETA-GALACTOSIDASE"/>
    <property type="match status" value="1"/>
</dbReference>
<feature type="domain" description="Beta galactosidase small chain/" evidence="7">
    <location>
        <begin position="720"/>
        <end position="988"/>
    </location>
</feature>
<dbReference type="InterPro" id="IPR011013">
    <property type="entry name" value="Gal_mutarotase_sf_dom"/>
</dbReference>
<dbReference type="InterPro" id="IPR006101">
    <property type="entry name" value="Glyco_hydro_2"/>
</dbReference>
<evidence type="ECO:0000256" key="6">
    <source>
        <dbReference type="ARBA" id="ARBA00032230"/>
    </source>
</evidence>
<dbReference type="InterPro" id="IPR050347">
    <property type="entry name" value="Bact_Beta-galactosidase"/>
</dbReference>